<dbReference type="Pfam" id="PF08990">
    <property type="entry name" value="Docking"/>
    <property type="match status" value="1"/>
</dbReference>
<dbReference type="InterPro" id="IPR014043">
    <property type="entry name" value="Acyl_transferase_dom"/>
</dbReference>
<dbReference type="InterPro" id="IPR041618">
    <property type="entry name" value="PKS_DE"/>
</dbReference>
<evidence type="ECO:0000256" key="7">
    <source>
        <dbReference type="ARBA" id="ARBA00023315"/>
    </source>
</evidence>
<evidence type="ECO:0000256" key="6">
    <source>
        <dbReference type="ARBA" id="ARBA00023268"/>
    </source>
</evidence>
<dbReference type="SUPFAM" id="SSF53474">
    <property type="entry name" value="alpha/beta-Hydrolases"/>
    <property type="match status" value="1"/>
</dbReference>
<keyword evidence="7" id="KW-0012">Acyltransferase</keyword>
<keyword evidence="3" id="KW-0597">Phosphoprotein</keyword>
<feature type="domain" description="Carrier" evidence="9">
    <location>
        <begin position="1434"/>
        <end position="1509"/>
    </location>
</feature>
<gene>
    <name evidence="11" type="ORF">BFF78_04535</name>
</gene>
<dbReference type="Pfam" id="PF00550">
    <property type="entry name" value="PP-binding"/>
    <property type="match status" value="2"/>
</dbReference>
<dbReference type="FunFam" id="3.40.47.10:FF:000019">
    <property type="entry name" value="Polyketide synthase type I"/>
    <property type="match status" value="2"/>
</dbReference>
<dbReference type="Pfam" id="PF00975">
    <property type="entry name" value="Thioesterase"/>
    <property type="match status" value="1"/>
</dbReference>
<dbReference type="PANTHER" id="PTHR43775:SF51">
    <property type="entry name" value="INACTIVE PHENOLPHTHIOCEROL SYNTHESIS POLYKETIDE SYNTHASE TYPE I PKS1-RELATED"/>
    <property type="match status" value="1"/>
</dbReference>
<dbReference type="InterPro" id="IPR016039">
    <property type="entry name" value="Thiolase-like"/>
</dbReference>
<dbReference type="SUPFAM" id="SSF52151">
    <property type="entry name" value="FabD/lysophospholipase-like"/>
    <property type="match status" value="2"/>
</dbReference>
<dbReference type="InterPro" id="IPR016035">
    <property type="entry name" value="Acyl_Trfase/lysoPLipase"/>
</dbReference>
<feature type="domain" description="Carrier" evidence="9">
    <location>
        <begin position="2993"/>
        <end position="3068"/>
    </location>
</feature>
<evidence type="ECO:0000256" key="8">
    <source>
        <dbReference type="SAM" id="MobiDB-lite"/>
    </source>
</evidence>
<dbReference type="Pfam" id="PF08659">
    <property type="entry name" value="KR"/>
    <property type="match status" value="2"/>
</dbReference>
<dbReference type="Pfam" id="PF00109">
    <property type="entry name" value="ketoacyl-synt"/>
    <property type="match status" value="2"/>
</dbReference>
<dbReference type="GO" id="GO:0006633">
    <property type="term" value="P:fatty acid biosynthetic process"/>
    <property type="evidence" value="ECO:0007669"/>
    <property type="project" value="InterPro"/>
</dbReference>
<dbReference type="SMART" id="SM00827">
    <property type="entry name" value="PKS_AT"/>
    <property type="match status" value="2"/>
</dbReference>
<name>A0A1D7Y4E0_9ACTN</name>
<dbReference type="EMBL" id="CP017248">
    <property type="protein sequence ID" value="AOR30416.1"/>
    <property type="molecule type" value="Genomic_DNA"/>
</dbReference>
<dbReference type="SMART" id="SM00823">
    <property type="entry name" value="PKS_PP"/>
    <property type="match status" value="2"/>
</dbReference>
<reference evidence="12" key="1">
    <citation type="submission" date="2016-09" db="EMBL/GenBank/DDBJ databases">
        <title>Streptomyces puniciscabiei strain:TW1S1 Genome sequencing and assembly.</title>
        <authorList>
            <person name="Kim M.-K."/>
            <person name="Kim S.B."/>
        </authorList>
    </citation>
    <scope>NUCLEOTIDE SEQUENCE [LARGE SCALE GENOMIC DNA]</scope>
    <source>
        <strain evidence="12">TW1S1</strain>
    </source>
</reference>
<dbReference type="PANTHER" id="PTHR43775">
    <property type="entry name" value="FATTY ACID SYNTHASE"/>
    <property type="match status" value="1"/>
</dbReference>
<dbReference type="GO" id="GO:0004312">
    <property type="term" value="F:fatty acid synthase activity"/>
    <property type="evidence" value="ECO:0007669"/>
    <property type="project" value="TreeGrafter"/>
</dbReference>
<dbReference type="FunFam" id="3.40.366.10:FF:000002">
    <property type="entry name" value="Probable polyketide synthase 2"/>
    <property type="match status" value="2"/>
</dbReference>
<dbReference type="SUPFAM" id="SSF101173">
    <property type="entry name" value="Docking domain B of the erythromycin polyketide synthase (DEBS)"/>
    <property type="match status" value="1"/>
</dbReference>
<dbReference type="Pfam" id="PF16197">
    <property type="entry name" value="KAsynt_C_assoc"/>
    <property type="match status" value="2"/>
</dbReference>
<dbReference type="InterPro" id="IPR036736">
    <property type="entry name" value="ACP-like_sf"/>
</dbReference>
<dbReference type="Gene3D" id="3.40.47.10">
    <property type="match status" value="2"/>
</dbReference>
<evidence type="ECO:0000259" key="10">
    <source>
        <dbReference type="PROSITE" id="PS52004"/>
    </source>
</evidence>
<dbReference type="FunFam" id="1.10.1200.10:FF:000007">
    <property type="entry name" value="Probable polyketide synthase pks17"/>
    <property type="match status" value="2"/>
</dbReference>
<evidence type="ECO:0000313" key="12">
    <source>
        <dbReference type="Proteomes" id="UP000094960"/>
    </source>
</evidence>
<dbReference type="Gene3D" id="3.40.50.720">
    <property type="entry name" value="NAD(P)-binding Rossmann-like Domain"/>
    <property type="match status" value="2"/>
</dbReference>
<keyword evidence="4" id="KW-0808">Transferase</keyword>
<dbReference type="InterPro" id="IPR020841">
    <property type="entry name" value="PKS_Beta-ketoAc_synthase_dom"/>
</dbReference>
<keyword evidence="6" id="KW-0511">Multifunctional enzyme</keyword>
<dbReference type="InterPro" id="IPR020802">
    <property type="entry name" value="TesA-like"/>
</dbReference>
<dbReference type="SMART" id="SM00822">
    <property type="entry name" value="PKS_KR"/>
    <property type="match status" value="2"/>
</dbReference>
<evidence type="ECO:0000313" key="11">
    <source>
        <dbReference type="EMBL" id="AOR30416.1"/>
    </source>
</evidence>
<dbReference type="Gene3D" id="3.40.50.11460">
    <property type="match status" value="1"/>
</dbReference>
<dbReference type="InterPro" id="IPR016036">
    <property type="entry name" value="Malonyl_transacylase_ACP-bd"/>
</dbReference>
<feature type="region of interest" description="Disordered" evidence="8">
    <location>
        <begin position="1956"/>
        <end position="1989"/>
    </location>
</feature>
<dbReference type="SUPFAM" id="SSF47336">
    <property type="entry name" value="ACP-like"/>
    <property type="match status" value="1"/>
</dbReference>
<dbReference type="Gene3D" id="3.30.70.3290">
    <property type="match status" value="2"/>
</dbReference>
<organism evidence="11 12">
    <name type="scientific">Streptomyces fodineus</name>
    <dbReference type="NCBI Taxonomy" id="1904616"/>
    <lineage>
        <taxon>Bacteria</taxon>
        <taxon>Bacillati</taxon>
        <taxon>Actinomycetota</taxon>
        <taxon>Actinomycetes</taxon>
        <taxon>Kitasatosporales</taxon>
        <taxon>Streptomycetaceae</taxon>
        <taxon>Streptomyces</taxon>
    </lineage>
</organism>
<dbReference type="InterPro" id="IPR036291">
    <property type="entry name" value="NAD(P)-bd_dom_sf"/>
</dbReference>
<feature type="domain" description="Ketosynthase family 3 (KS3)" evidence="10">
    <location>
        <begin position="34"/>
        <end position="460"/>
    </location>
</feature>
<dbReference type="InterPro" id="IPR014031">
    <property type="entry name" value="Ketoacyl_synth_C"/>
</dbReference>
<dbReference type="SMART" id="SM01294">
    <property type="entry name" value="PKS_PP_betabranch"/>
    <property type="match status" value="2"/>
</dbReference>
<dbReference type="SUPFAM" id="SSF53901">
    <property type="entry name" value="Thiolase-like"/>
    <property type="match status" value="2"/>
</dbReference>
<evidence type="ECO:0000256" key="4">
    <source>
        <dbReference type="ARBA" id="ARBA00022679"/>
    </source>
</evidence>
<dbReference type="InterPro" id="IPR032821">
    <property type="entry name" value="PKS_assoc"/>
</dbReference>
<dbReference type="GO" id="GO:0033068">
    <property type="term" value="P:macrolide biosynthetic process"/>
    <property type="evidence" value="ECO:0007669"/>
    <property type="project" value="UniProtKB-ARBA"/>
</dbReference>
<dbReference type="Gene3D" id="3.40.50.1820">
    <property type="entry name" value="alpha/beta hydrolase"/>
    <property type="match status" value="1"/>
</dbReference>
<dbReference type="PROSITE" id="PS00012">
    <property type="entry name" value="PHOSPHOPANTETHEINE"/>
    <property type="match status" value="2"/>
</dbReference>
<evidence type="ECO:0000256" key="2">
    <source>
        <dbReference type="ARBA" id="ARBA00022450"/>
    </source>
</evidence>
<sequence length="3360" mass="354091">MSSNEDRLLEYLKRVTGDLRQVRERLREVEEKDQEPIAIVGMACRYPGGVRSPEDLWQLVVSGGDAVGEFPADRGWDVEGIYDPDPEAAGKTYARRGGFLYEAGEFDAGFFGISPREAVAMDPQQRLLLETTWETFERAGIDAESVRGSRTGVFVGSGYQDYVNLLAGVGGESDGHLGTGNSASVMSGRIAYTFGLEGPAVTVDTACSSSLVALHWAVQALRNGECSMALAGGVQVMTTPTAFVEFSRQRGLAPDGRCKPFAAGADGTGWAEGVGMLLVERLSDARRNGHRVLAVVRGSAVNQDGASNGLTAPNGPAQQRVIRQALASAGLSPAQIDVVEAHGTGTTLGDPIEAQALIATYGQERSEDRPLWLGSLKSNIGHAQAAAGVGGIIKMVMAMRHGVLPQTLHVDEPTPHVDWSAGDVRLLTEAVAWPETDRPRRAAVSSFGVSGTNAHTIIEQAPVPDEEPAAAPADGPLAWVLSARSDAALRAQAARLLPFVRGGVRPHDVGLSLATTRAAMRHRAAVVGEDHEELLLGLADLAAGNPSPRVLLGRPAGGRTGFLFSGQGSQRIGMGRELYAAFPVFATAYDEVRARLDAPVDVDAETLHRTGCTQPALFAVEVALFRLLESWGVRPDFVMGHSVGEIAAAHVAGALSLDDAAKLVSARAALMQALPTGGAMVAVQATEEEVLPRLTDGVSIAAVNGPSSVVVSGDETAALAIAAAFAEQGRKTSRLKVSHAFHSPLMEPMLEEFAEVVRGLAFEKPQLPVVSNLTGRLVEDYTPEYWVRHVREAVRFADGVRTLHELGVRTFIEIGPGGVLSGMAQGCLDGAVTVPMLRADRPERQALVTALAHLHTHGVAVDWSVLYAGARRTDLPTYAFEHERYWVHIPEPGAAAPAVDPVDAEFWETVEREDLRALAETLHIGAGDAFSDVLPKLSSWRRQRKEQSAVDDRRYRESWKRLGELAPAGLGGTWLLAVPEEENEQTAAVRSVLTARGATVRTLVVGSASDRAGLAGELTGTGPVDGVLSLLVTGDPVLPTLLLVQALGDAGVDAPLWCLTSGAVAVSGSDAVRDARHAQVWGLGRTVALELPRCWGGLIDLPESVDDQVAARLADVLGQALTGRWEEDQLAVRASGVFARRLAHAPDRAATRHWQPRGTVLITGGTGALGGHVARWLARGGAEHLVLTSRRGAGAPGAAALRDELEALGARVTLAACDVADRDAVAALLAEHTFTAVVHAAGVADAGMVDATTPAAFAAALAAKAGGAAHLDELLGDQELDAFVLFSSISGVWGSGGQAAYAAGNAFLDALARRRRDRGLTATAVSWGPWADGGMVEDGDDEERLRRRGLRAMTPASAITALQRALDRDETLLTVADVDWARFIVPFTLGRPSPLLGDLPEVRAALAQDAPEAGHGSGALAESLAGLSYEDRARTLVDLVRTHAAAVLGHRAVAAVEADRPFRDLGFDSLTAVELRNRINEATGLALPTTLVFDHPTAADLAAHLLAELTGGQGAVAMAEAAAAVLDEPIAIIAMACRYPGGVRSPEDLWELVASGRDAISRFPGNRGWDVEALYHPDPDHPGTTYTTHGGFLHDADEFDPAVFGISPREAVAMDPQQRLLLETTWEAFERAGIAPHAMRSTATGVYVGSGYQDYTGRPLKVPDGVEGYLPSGNAASVISGRLSYTFGLQGPSVTVDTACSSSLTALHLAVQALRNGECSMALAGGVMVMAGPSAFTMSSRQRALSADGRCKAFSSSADGTGFAEGVGLVLVERLSDALRCGHEVLAVVRGSAVNQDGASNGLTAPSGKAQQQVIRQALANARLAPDEVDAVEAHGTGTRLGDPIEAQALLATYGKERPGGRPLWLGSLKSNIGHTQAAAGVGGVIKMVMALRNGILPQTLHVDEPTPDVDWAGGNVRLLTEQTAWPDRDRPRRAAVSSFGMSGTNVHTIIEQAPETTSAAEGEQSPAAQDTSVAENQQNSSARHATAVRPPEVFPWALSAKTARSLREQARRLLNHLDRSEGLCLPDVGRALVTTRTQLEQRAVVVGRDRHELRAGLAALADGRPADTVVQGTAAASGRVAFVFPGHGSQWPEMARELLDISPVFAEQAKACAEAFAPYLDWPLLDVLRAEPGAPDVAEVEVAQPALFTVMVSLAALWRSYGVTPAAVVGHSQGEVAAAYVAGALTLHDAARIVALRSRSLTKLIGKGAMLAVAMPADRARARLEKYGDRLSVAAVNGPAALTVSGEPDAVDELLAELEAEGVRVRKVRGATGAGHSAQVESLRPELLELLAPVAPSAADIPFYSTVTGTVLDTTALDAEYWYRNARHTVEFERTVRTLLADGHGVFVECSPHPLLAGAVQEIAEEAGADAVTGVSLRRGRGGMDRFLYSVSELHVSGVHVDLTVPFAGLPVRRVDLPTYAFQRQRYWLQSADPVPAGADPVEAGFWELVENTDLSGLAGEFGADDAALIGPALPVLSAWRRRSREKSTVDGWRYRVSFRRLTDHPAPGLDGLWLAVLPAGLADEQWAPCVVGVLGAHGAKVRVVELPVGCDRAQAATRLAEELGGEQPAGVLSMLGLAPGCHPDHPTLSASLATTVTLVQALGDVDVQAPLWCATSGAVSTGATDPLRDAGQAQLWGLGIVAALELPRRWGGLVDLPAKLDAHALRRLAGVLAQHDEDQLAVRADGVYGRRMVRARPAEVEPATPWRPRGTVLVTGGTGGVGRHLARWLAGAGAQHLVLTSRSGPDAPGAQELHAELTALGAEVTIAACDIADRDAVARLLAGIESRHPLTAVLHAAGTARSSMLAGAGLDEFAEAAAAKVTGARHLDELLDGRELDAFVLFASGAGVWGSGGQASYACANAFLDALALRRRARGLTATSIAWGGWAGGGMVDDAVQERGERRGLGVMAPELAISALRQAVEHDEAALTVAPIDWERFLPAFTVGRPSPLLADLPDVQRLLEAEQAAGEETGAARGLATELAGLAPAEQEERLLAHIRAESAVVLGHASAEDVLPTAHFLELGFDSLTAIDLRRRLSAATGLRLPAGLAFDHPTPARLAKHLLTRLQGAGRGGEERPADMLVQLYRHASETGTAAEAMGMLMEAARFRPSFERPEELAQRPAPVRLAQGDRPYALMCFSPYVVPAGAHQYARFAAPFRDRLDVWALVHPGYEKGEPVPSDPDVVLRLHAQTVRECADGKPVVLLGYSSGGWIAHGVAAHLEAMGERPAAVVMVDSFSREVPFDHQVLNAMAQAQSQRLDFMRSGGEQLTAMGRYMRLFDDWAAPEIAAPTLLVRASEPVPAGVADGDGRAAPPEHVDTIVEVTGNHYSMLEDHAGTTAAAVDSWLADVVTDSSGPAAP</sequence>
<keyword evidence="2" id="KW-0596">Phosphopantetheine</keyword>
<dbReference type="Pfam" id="PF00698">
    <property type="entry name" value="Acyl_transf_1"/>
    <property type="match status" value="2"/>
</dbReference>
<dbReference type="InterPro" id="IPR050091">
    <property type="entry name" value="PKS_NRPS_Biosynth_Enz"/>
</dbReference>
<dbReference type="InterPro" id="IPR018201">
    <property type="entry name" value="Ketoacyl_synth_AS"/>
</dbReference>
<dbReference type="InterPro" id="IPR020806">
    <property type="entry name" value="PKS_PP-bd"/>
</dbReference>
<dbReference type="InterPro" id="IPR029058">
    <property type="entry name" value="AB_hydrolase_fold"/>
</dbReference>
<dbReference type="Proteomes" id="UP000094960">
    <property type="component" value="Chromosome"/>
</dbReference>
<proteinExistence type="predicted"/>
<dbReference type="CDD" id="cd08952">
    <property type="entry name" value="KR_1_SDR_x"/>
    <property type="match status" value="2"/>
</dbReference>
<dbReference type="Gene3D" id="6.10.140.1830">
    <property type="match status" value="2"/>
</dbReference>
<dbReference type="InterPro" id="IPR009081">
    <property type="entry name" value="PP-bd_ACP"/>
</dbReference>
<dbReference type="InterPro" id="IPR001031">
    <property type="entry name" value="Thioesterase"/>
</dbReference>
<dbReference type="Pfam" id="PF02801">
    <property type="entry name" value="Ketoacyl-synt_C"/>
    <property type="match status" value="2"/>
</dbReference>
<dbReference type="KEGG" id="spun:BFF78_04535"/>
<dbReference type="GO" id="GO:0031177">
    <property type="term" value="F:phosphopantetheine binding"/>
    <property type="evidence" value="ECO:0007669"/>
    <property type="project" value="InterPro"/>
</dbReference>
<dbReference type="SUPFAM" id="SSF55048">
    <property type="entry name" value="Probable ACP-binding domain of malonyl-CoA ACP transacylase"/>
    <property type="match status" value="2"/>
</dbReference>
<dbReference type="InterPro" id="IPR057326">
    <property type="entry name" value="KR_dom"/>
</dbReference>
<dbReference type="PROSITE" id="PS00606">
    <property type="entry name" value="KS3_1"/>
    <property type="match status" value="2"/>
</dbReference>
<dbReference type="PROSITE" id="PS50075">
    <property type="entry name" value="CARRIER"/>
    <property type="match status" value="2"/>
</dbReference>
<dbReference type="InterPro" id="IPR013968">
    <property type="entry name" value="PKS_KR"/>
</dbReference>
<dbReference type="Pfam" id="PF18369">
    <property type="entry name" value="PKS_DE"/>
    <property type="match status" value="2"/>
</dbReference>
<dbReference type="GO" id="GO:0004315">
    <property type="term" value="F:3-oxoacyl-[acyl-carrier-protein] synthase activity"/>
    <property type="evidence" value="ECO:0007669"/>
    <property type="project" value="InterPro"/>
</dbReference>
<dbReference type="PROSITE" id="PS52004">
    <property type="entry name" value="KS3_2"/>
    <property type="match status" value="2"/>
</dbReference>
<evidence type="ECO:0000256" key="1">
    <source>
        <dbReference type="ARBA" id="ARBA00001957"/>
    </source>
</evidence>
<feature type="domain" description="Ketosynthase family 3 (KS3)" evidence="10">
    <location>
        <begin position="1527"/>
        <end position="1953"/>
    </location>
</feature>
<dbReference type="InterPro" id="IPR001227">
    <property type="entry name" value="Ac_transferase_dom_sf"/>
</dbReference>
<dbReference type="SMART" id="SM00825">
    <property type="entry name" value="PKS_KS"/>
    <property type="match status" value="2"/>
</dbReference>
<dbReference type="InterPro" id="IPR006162">
    <property type="entry name" value="Ppantetheine_attach_site"/>
</dbReference>
<dbReference type="NCBIfam" id="NF045894">
    <property type="entry name" value="PKS_plus_SDR"/>
    <property type="match status" value="2"/>
</dbReference>
<dbReference type="CDD" id="cd00833">
    <property type="entry name" value="PKS"/>
    <property type="match status" value="2"/>
</dbReference>
<dbReference type="InterPro" id="IPR015083">
    <property type="entry name" value="NorB/c/GfsB-D-like_docking"/>
</dbReference>
<dbReference type="InterPro" id="IPR014030">
    <property type="entry name" value="Ketoacyl_synth_N"/>
</dbReference>
<dbReference type="SMART" id="SM00824">
    <property type="entry name" value="PKS_TE"/>
    <property type="match status" value="1"/>
</dbReference>
<dbReference type="Gene3D" id="3.40.366.10">
    <property type="entry name" value="Malonyl-Coenzyme A Acyl Carrier Protein, domain 2"/>
    <property type="match status" value="2"/>
</dbReference>
<dbReference type="Gene3D" id="1.10.1200.10">
    <property type="entry name" value="ACP-like"/>
    <property type="match status" value="2"/>
</dbReference>
<dbReference type="InterPro" id="IPR036299">
    <property type="entry name" value="Polyketide_synth_docking_sf"/>
</dbReference>
<dbReference type="SUPFAM" id="SSF51735">
    <property type="entry name" value="NAD(P)-binding Rossmann-fold domains"/>
    <property type="match status" value="4"/>
</dbReference>
<evidence type="ECO:0000259" key="9">
    <source>
        <dbReference type="PROSITE" id="PS50075"/>
    </source>
</evidence>
<protein>
    <submittedName>
        <fullName evidence="11">Polyketide synthase</fullName>
    </submittedName>
</protein>
<evidence type="ECO:0000256" key="3">
    <source>
        <dbReference type="ARBA" id="ARBA00022553"/>
    </source>
</evidence>
<keyword evidence="12" id="KW-1185">Reference proteome</keyword>
<accession>A0A1D7Y4E0</accession>
<comment type="cofactor">
    <cofactor evidence="1">
        <name>pantetheine 4'-phosphate</name>
        <dbReference type="ChEBI" id="CHEBI:47942"/>
    </cofactor>
</comment>
<evidence type="ECO:0000256" key="5">
    <source>
        <dbReference type="ARBA" id="ARBA00023194"/>
    </source>
</evidence>
<feature type="compositionally biased region" description="Polar residues" evidence="8">
    <location>
        <begin position="1967"/>
        <end position="1984"/>
    </location>
</feature>
<keyword evidence="5" id="KW-0045">Antibiotic biosynthesis</keyword>